<dbReference type="Pfam" id="PF00501">
    <property type="entry name" value="AMP-binding"/>
    <property type="match status" value="1"/>
</dbReference>
<dbReference type="InterPro" id="IPR000873">
    <property type="entry name" value="AMP-dep_synth/lig_dom"/>
</dbReference>
<dbReference type="PANTHER" id="PTHR42814">
    <property type="entry name" value="AMP-BINDING DOMAIN-CONTAINING PROTEIN"/>
    <property type="match status" value="1"/>
</dbReference>
<dbReference type="Gene3D" id="3.30.300.30">
    <property type="match status" value="1"/>
</dbReference>
<proteinExistence type="predicted"/>
<dbReference type="InterPro" id="IPR025110">
    <property type="entry name" value="AMP-bd_C"/>
</dbReference>
<dbReference type="InterPro" id="IPR042099">
    <property type="entry name" value="ANL_N_sf"/>
</dbReference>
<dbReference type="CDD" id="cd04433">
    <property type="entry name" value="AFD_class_I"/>
    <property type="match status" value="1"/>
</dbReference>
<dbReference type="Gene3D" id="3.40.50.12780">
    <property type="entry name" value="N-terminal domain of ligase-like"/>
    <property type="match status" value="1"/>
</dbReference>
<comment type="caution">
    <text evidence="1">The sequence shown here is derived from an EMBL/GenBank/DDBJ whole genome shotgun (WGS) entry which is preliminary data.</text>
</comment>
<name>A0A8J1XM30_OWEFU</name>
<organism evidence="1 2">
    <name type="scientific">Owenia fusiformis</name>
    <name type="common">Polychaete worm</name>
    <dbReference type="NCBI Taxonomy" id="6347"/>
    <lineage>
        <taxon>Eukaryota</taxon>
        <taxon>Metazoa</taxon>
        <taxon>Spiralia</taxon>
        <taxon>Lophotrochozoa</taxon>
        <taxon>Annelida</taxon>
        <taxon>Polychaeta</taxon>
        <taxon>Sedentaria</taxon>
        <taxon>Canalipalpata</taxon>
        <taxon>Sabellida</taxon>
        <taxon>Oweniida</taxon>
        <taxon>Oweniidae</taxon>
        <taxon>Owenia</taxon>
    </lineage>
</organism>
<dbReference type="Pfam" id="PF13193">
    <property type="entry name" value="AMP-binding_C"/>
    <property type="match status" value="1"/>
</dbReference>
<dbReference type="InterPro" id="IPR045851">
    <property type="entry name" value="AMP-bd_C_sf"/>
</dbReference>
<dbReference type="SUPFAM" id="SSF56801">
    <property type="entry name" value="Acetyl-CoA synthetase-like"/>
    <property type="match status" value="1"/>
</dbReference>
<dbReference type="PANTHER" id="PTHR42814:SF3">
    <property type="entry name" value="BETA-N-ACETYLHEXOSAMINIDASE"/>
    <property type="match status" value="1"/>
</dbReference>
<dbReference type="AlphaFoldDB" id="A0A8J1XM30"/>
<dbReference type="PROSITE" id="PS00455">
    <property type="entry name" value="AMP_BINDING"/>
    <property type="match status" value="1"/>
</dbReference>
<dbReference type="EMBL" id="CAIIXF020000124">
    <property type="protein sequence ID" value="CAH1802822.1"/>
    <property type="molecule type" value="Genomic_DNA"/>
</dbReference>
<dbReference type="OrthoDB" id="10253115at2759"/>
<accession>A0A8J1XM30</accession>
<evidence type="ECO:0000313" key="1">
    <source>
        <dbReference type="EMBL" id="CAH1802822.1"/>
    </source>
</evidence>
<keyword evidence="2" id="KW-1185">Reference proteome</keyword>
<reference evidence="1" key="1">
    <citation type="submission" date="2022-03" db="EMBL/GenBank/DDBJ databases">
        <authorList>
            <person name="Martin C."/>
        </authorList>
    </citation>
    <scope>NUCLEOTIDE SEQUENCE</scope>
</reference>
<sequence length="411" mass="45761">MPSLKHIILITDDVLKGAIDFNDLLKETSDEKKSGILLRNANISMDDAVWIGLTSGSTGKPKYCPMPNRVIIHMARCFGLRTAHSKGTIMFNDRPMSWAGGAVSFAFALANEYTIVTIDVKQTVKNSGPETILQLIRDEKVNIALLMPYLMYDVINMETEERKKYSISSLKVILTGGQRIDPVLIESVKTILGVGVTIGYGMTEGGGITCMFPHADFTKQHLTVGYGVAHVEISIRDKDNKIVPIDTQGEICTRGPNIFHGYFNDEEKTREVIDQYGWLHTGDIGTLTKYGYVTIVGRLKEFIKRGTVIVRPSKIENILVEHPSIHQVQVVGVPDPRLFEELCACIKVKDGQMLTEAEIKEWCAEVFGDFTADGLNSAPRYFLMLDEIPTLMNGKIDRNGLKKLATEKFGQ</sequence>
<dbReference type="InterPro" id="IPR020845">
    <property type="entry name" value="AMP-binding_CS"/>
</dbReference>
<protein>
    <submittedName>
        <fullName evidence="1">Uncharacterized protein</fullName>
    </submittedName>
</protein>
<dbReference type="Proteomes" id="UP000749559">
    <property type="component" value="Unassembled WGS sequence"/>
</dbReference>
<gene>
    <name evidence="1" type="ORF">OFUS_LOCUS26468</name>
</gene>
<evidence type="ECO:0000313" key="2">
    <source>
        <dbReference type="Proteomes" id="UP000749559"/>
    </source>
</evidence>